<feature type="transmembrane region" description="Helical" evidence="1">
    <location>
        <begin position="92"/>
        <end position="120"/>
    </location>
</feature>
<feature type="transmembrane region" description="Helical" evidence="1">
    <location>
        <begin position="16"/>
        <end position="43"/>
    </location>
</feature>
<dbReference type="Proteomes" id="UP000465240">
    <property type="component" value="Unassembled WGS sequence"/>
</dbReference>
<keyword evidence="1" id="KW-0472">Membrane</keyword>
<proteinExistence type="predicted"/>
<evidence type="ECO:0000256" key="1">
    <source>
        <dbReference type="SAM" id="Phobius"/>
    </source>
</evidence>
<sequence length="137" mass="14562">MSIPCYVLLTLISENLLVALIGSVGLMIAFYYGLNGFACAWYYRKTLTRSVRDFVIRGVVPSLGGVALLIVFSCGLIQYAKPGWLTDGDGNNITILGVGAVAAVGIGAMVLGVILMALWWAMAPGFFRGRTLPRAGS</sequence>
<dbReference type="EMBL" id="BLKX01000001">
    <property type="protein sequence ID" value="GFG80024.1"/>
    <property type="molecule type" value="Genomic_DNA"/>
</dbReference>
<evidence type="ECO:0000313" key="3">
    <source>
        <dbReference type="Proteomes" id="UP000465240"/>
    </source>
</evidence>
<protein>
    <submittedName>
        <fullName evidence="2">Uncharacterized protein</fullName>
    </submittedName>
</protein>
<comment type="caution">
    <text evidence="2">The sequence shown here is derived from an EMBL/GenBank/DDBJ whole genome shotgun (WGS) entry which is preliminary data.</text>
</comment>
<keyword evidence="3" id="KW-1185">Reference proteome</keyword>
<feature type="transmembrane region" description="Helical" evidence="1">
    <location>
        <begin position="55"/>
        <end position="80"/>
    </location>
</feature>
<organism evidence="2 3">
    <name type="scientific">Mycobacterium paragordonae</name>
    <dbReference type="NCBI Taxonomy" id="1389713"/>
    <lineage>
        <taxon>Bacteria</taxon>
        <taxon>Bacillati</taxon>
        <taxon>Actinomycetota</taxon>
        <taxon>Actinomycetes</taxon>
        <taxon>Mycobacteriales</taxon>
        <taxon>Mycobacteriaceae</taxon>
        <taxon>Mycobacterium</taxon>
    </lineage>
</organism>
<evidence type="ECO:0000313" key="2">
    <source>
        <dbReference type="EMBL" id="GFG80024.1"/>
    </source>
</evidence>
<gene>
    <name evidence="2" type="ORF">MPRG_33000</name>
</gene>
<name>A0ABQ1C6J4_9MYCO</name>
<keyword evidence="1" id="KW-1133">Transmembrane helix</keyword>
<keyword evidence="1" id="KW-0812">Transmembrane</keyword>
<reference evidence="2 3" key="1">
    <citation type="journal article" date="2019" name="Emerg. Microbes Infect.">
        <title>Comprehensive subspecies identification of 175 nontuberculous mycobacteria species based on 7547 genomic profiles.</title>
        <authorList>
            <person name="Matsumoto Y."/>
            <person name="Kinjo T."/>
            <person name="Motooka D."/>
            <person name="Nabeya D."/>
            <person name="Jung N."/>
            <person name="Uechi K."/>
            <person name="Horii T."/>
            <person name="Iida T."/>
            <person name="Fujita J."/>
            <person name="Nakamura S."/>
        </authorList>
    </citation>
    <scope>NUCLEOTIDE SEQUENCE [LARGE SCALE GENOMIC DNA]</scope>
    <source>
        <strain evidence="2 3">JCM 18565</strain>
    </source>
</reference>
<accession>A0ABQ1C6J4</accession>